<dbReference type="SUPFAM" id="SSF46934">
    <property type="entry name" value="UBA-like"/>
    <property type="match status" value="1"/>
</dbReference>
<evidence type="ECO:0000313" key="3">
    <source>
        <dbReference type="EMBL" id="CAK9438761.1"/>
    </source>
</evidence>
<dbReference type="PANTHER" id="PTHR39597:SF1">
    <property type="entry name" value="UBA DOMAIN-CONTAINING PROTEIN RUP1"/>
    <property type="match status" value="1"/>
</dbReference>
<dbReference type="PROSITE" id="PS50030">
    <property type="entry name" value="UBA"/>
    <property type="match status" value="1"/>
</dbReference>
<protein>
    <recommendedName>
        <fullName evidence="2">UBA domain-containing protein</fullName>
    </recommendedName>
</protein>
<keyword evidence="4" id="KW-1185">Reference proteome</keyword>
<dbReference type="Proteomes" id="UP001497383">
    <property type="component" value="Chromosome 3"/>
</dbReference>
<dbReference type="Gene3D" id="1.10.8.10">
    <property type="entry name" value="DNA helicase RuvA subunit, C-terminal domain"/>
    <property type="match status" value="1"/>
</dbReference>
<dbReference type="CDD" id="cd14297">
    <property type="entry name" value="UBA2_spUBP14_like"/>
    <property type="match status" value="1"/>
</dbReference>
<feature type="domain" description="UBA" evidence="2">
    <location>
        <begin position="1"/>
        <end position="39"/>
    </location>
</feature>
<dbReference type="GeneID" id="92208181"/>
<dbReference type="SMART" id="SM00165">
    <property type="entry name" value="UBA"/>
    <property type="match status" value="1"/>
</dbReference>
<name>A0ABP0ZPD0_9ASCO</name>
<proteinExistence type="predicted"/>
<dbReference type="Pfam" id="PF00627">
    <property type="entry name" value="UBA"/>
    <property type="match status" value="1"/>
</dbReference>
<feature type="compositionally biased region" description="Polar residues" evidence="1">
    <location>
        <begin position="64"/>
        <end position="79"/>
    </location>
</feature>
<organism evidence="3 4">
    <name type="scientific">Lodderomyces beijingensis</name>
    <dbReference type="NCBI Taxonomy" id="1775926"/>
    <lineage>
        <taxon>Eukaryota</taxon>
        <taxon>Fungi</taxon>
        <taxon>Dikarya</taxon>
        <taxon>Ascomycota</taxon>
        <taxon>Saccharomycotina</taxon>
        <taxon>Pichiomycetes</taxon>
        <taxon>Debaryomycetaceae</taxon>
        <taxon>Candida/Lodderomyces clade</taxon>
        <taxon>Lodderomyces</taxon>
    </lineage>
</organism>
<dbReference type="RefSeq" id="XP_066829923.1">
    <property type="nucleotide sequence ID" value="XM_066973044.1"/>
</dbReference>
<accession>A0ABP0ZPD0</accession>
<evidence type="ECO:0000313" key="4">
    <source>
        <dbReference type="Proteomes" id="UP001497383"/>
    </source>
</evidence>
<sequence>MYSNISQLQEMGFTQEQAETALKQSNNNLEEAIGYLFGEAEQRHPNQQEIFDEGYMEDTVQISNPSDIPQIPSLTQNDDVNPASRYGDWGADSEASNGRDESLFELETASTRQQGVPPAVVPTRKSTIPGFIVAFYIIIGQINSIAQAVMSKDLDQVYSDRWFCSDSMKDGAAQDGGSGSRDFLVELQRVLGFLTALSDRARISADGLSCCIQSIELEDWEDALKHIDKQLVSAAKDVLDKDLSNSFSCQITFEDGSVNDFKVFDVEHVNRGETVVDTLNNLLWSDQLYTLDTVSPVIAIQFSAEERGGQSRELTVEEYFYPSIYSSAYQPIIQEMKDKKLAITKARSALTSRIMSLNSFEGKKVRSVLEATREYLDRIGESESFADISKLLETVKAESIRSNEKVRSLNTDFSNFDSLKHENVLNQIKASEAFDDTPPRYVLVGAIFSDTEYLYRARASDNEAPENEQWVLFSSGESSVDPRAIDYTSEYLNFEDVQSYIKRQSSFPNRPFLIVFASEDSLADDTEVVIPNSLKEFFAKDNQNLAKAAAAEEMQAGDVSESEPLENYSPSHPSRDQSLEDDEVNLIHV</sequence>
<dbReference type="InterPro" id="IPR009060">
    <property type="entry name" value="UBA-like_sf"/>
</dbReference>
<dbReference type="PANTHER" id="PTHR39597">
    <property type="entry name" value="UBA DOMAIN-CONTAINING PROTEIN RUP1"/>
    <property type="match status" value="1"/>
</dbReference>
<gene>
    <name evidence="3" type="ORF">LODBEIA_P29850</name>
</gene>
<reference evidence="3 4" key="1">
    <citation type="submission" date="2024-03" db="EMBL/GenBank/DDBJ databases">
        <authorList>
            <person name="Brejova B."/>
        </authorList>
    </citation>
    <scope>NUCLEOTIDE SEQUENCE [LARGE SCALE GENOMIC DNA]</scope>
    <source>
        <strain evidence="3 4">CBS 14171</strain>
    </source>
</reference>
<evidence type="ECO:0000259" key="2">
    <source>
        <dbReference type="PROSITE" id="PS50030"/>
    </source>
</evidence>
<dbReference type="InterPro" id="IPR055335">
    <property type="entry name" value="Ucp6/RUP1"/>
</dbReference>
<dbReference type="EMBL" id="OZ022407">
    <property type="protein sequence ID" value="CAK9438761.1"/>
    <property type="molecule type" value="Genomic_DNA"/>
</dbReference>
<evidence type="ECO:0000256" key="1">
    <source>
        <dbReference type="SAM" id="MobiDB-lite"/>
    </source>
</evidence>
<feature type="region of interest" description="Disordered" evidence="1">
    <location>
        <begin position="64"/>
        <end position="99"/>
    </location>
</feature>
<feature type="compositionally biased region" description="Acidic residues" evidence="1">
    <location>
        <begin position="579"/>
        <end position="589"/>
    </location>
</feature>
<dbReference type="InterPro" id="IPR015940">
    <property type="entry name" value="UBA"/>
</dbReference>
<feature type="region of interest" description="Disordered" evidence="1">
    <location>
        <begin position="549"/>
        <end position="589"/>
    </location>
</feature>